<sequence length="39" mass="4554">MKTRVHTLQKDSLSCGVFTAEVKSSLLFLCKRHKYWKAL</sequence>
<reference evidence="1" key="1">
    <citation type="submission" date="2014-11" db="EMBL/GenBank/DDBJ databases">
        <authorList>
            <person name="Amaro Gonzalez C."/>
        </authorList>
    </citation>
    <scope>NUCLEOTIDE SEQUENCE</scope>
</reference>
<organism evidence="1">
    <name type="scientific">Anguilla anguilla</name>
    <name type="common">European freshwater eel</name>
    <name type="synonym">Muraena anguilla</name>
    <dbReference type="NCBI Taxonomy" id="7936"/>
    <lineage>
        <taxon>Eukaryota</taxon>
        <taxon>Metazoa</taxon>
        <taxon>Chordata</taxon>
        <taxon>Craniata</taxon>
        <taxon>Vertebrata</taxon>
        <taxon>Euteleostomi</taxon>
        <taxon>Actinopterygii</taxon>
        <taxon>Neopterygii</taxon>
        <taxon>Teleostei</taxon>
        <taxon>Anguilliformes</taxon>
        <taxon>Anguillidae</taxon>
        <taxon>Anguilla</taxon>
    </lineage>
</organism>
<accession>A0A0E9VFS1</accession>
<evidence type="ECO:0000313" key="1">
    <source>
        <dbReference type="EMBL" id="JAH76048.1"/>
    </source>
</evidence>
<protein>
    <submittedName>
        <fullName evidence="1">Uncharacterized protein</fullName>
    </submittedName>
</protein>
<reference evidence="1" key="2">
    <citation type="journal article" date="2015" name="Fish Shellfish Immunol.">
        <title>Early steps in the European eel (Anguilla anguilla)-Vibrio vulnificus interaction in the gills: Role of the RtxA13 toxin.</title>
        <authorList>
            <person name="Callol A."/>
            <person name="Pajuelo D."/>
            <person name="Ebbesson L."/>
            <person name="Teles M."/>
            <person name="MacKenzie S."/>
            <person name="Amaro C."/>
        </authorList>
    </citation>
    <scope>NUCLEOTIDE SEQUENCE</scope>
</reference>
<dbReference type="AlphaFoldDB" id="A0A0E9VFS1"/>
<dbReference type="EMBL" id="GBXM01032529">
    <property type="protein sequence ID" value="JAH76048.1"/>
    <property type="molecule type" value="Transcribed_RNA"/>
</dbReference>
<proteinExistence type="predicted"/>
<name>A0A0E9VFS1_ANGAN</name>